<dbReference type="Pfam" id="PF00702">
    <property type="entry name" value="Hydrolase"/>
    <property type="match status" value="1"/>
</dbReference>
<dbReference type="Proteomes" id="UP001203338">
    <property type="component" value="Unassembled WGS sequence"/>
</dbReference>
<dbReference type="InterPro" id="IPR027256">
    <property type="entry name" value="P-typ_ATPase_IB"/>
</dbReference>
<keyword evidence="5 12" id="KW-0547">Nucleotide-binding</keyword>
<reference evidence="14 15" key="1">
    <citation type="submission" date="2022-05" db="EMBL/GenBank/DDBJ databases">
        <authorList>
            <person name="Park J.-S."/>
        </authorList>
    </citation>
    <scope>NUCLEOTIDE SEQUENCE [LARGE SCALE GENOMIC DNA]</scope>
    <source>
        <strain evidence="14 15">2012CJ34-2</strain>
    </source>
</reference>
<dbReference type="SUPFAM" id="SSF81653">
    <property type="entry name" value="Calcium ATPase, transduction domain A"/>
    <property type="match status" value="1"/>
</dbReference>
<comment type="similarity">
    <text evidence="2 12">Belongs to the cation transport ATPase (P-type) (TC 3.A.3) family. Type IB subfamily.</text>
</comment>
<dbReference type="InterPro" id="IPR023214">
    <property type="entry name" value="HAD_sf"/>
</dbReference>
<dbReference type="SUPFAM" id="SSF55008">
    <property type="entry name" value="HMA, heavy metal-associated domain"/>
    <property type="match status" value="1"/>
</dbReference>
<dbReference type="InterPro" id="IPR036412">
    <property type="entry name" value="HAD-like_sf"/>
</dbReference>
<dbReference type="InterPro" id="IPR008250">
    <property type="entry name" value="ATPase_P-typ_transduc_dom_A_sf"/>
</dbReference>
<dbReference type="Gene3D" id="3.40.1110.10">
    <property type="entry name" value="Calcium-transporting ATPase, cytoplasmic domain N"/>
    <property type="match status" value="1"/>
</dbReference>
<dbReference type="NCBIfam" id="TIGR01494">
    <property type="entry name" value="ATPase_P-type"/>
    <property type="match status" value="1"/>
</dbReference>
<gene>
    <name evidence="14" type="ORF">M3P05_12235</name>
</gene>
<dbReference type="CDD" id="cd07546">
    <property type="entry name" value="P-type_ATPase_Pb_Zn_Cd2-like"/>
    <property type="match status" value="1"/>
</dbReference>
<proteinExistence type="inferred from homology"/>
<dbReference type="InterPro" id="IPR006121">
    <property type="entry name" value="HMA_dom"/>
</dbReference>
<dbReference type="SUPFAM" id="SSF81665">
    <property type="entry name" value="Calcium ATPase, transmembrane domain M"/>
    <property type="match status" value="1"/>
</dbReference>
<sequence length="768" mass="80304">MSSCCSSKGCNTNHFHGEDSCGQLKVQGAGVTTVSASVPDKPDSCCSGESCCDPGDEESEPLASKGGDSQIWNIAGMDCPACVKKAENALSRVSGVISSHISFSTLRLQVQYAPGQNNEAGVVAAITDLGFSLSSFDEAPPEEEEPGFFKKYSSILILAALMGAGILAKSFNPEAGSIALILACVWGLIPIAKQAWSQARSGTPFGIETLMTVAAIGALALGEYFEAGMVLLLFMIGEHLEGLAASRARQGVKSLMALTPDKAVRVTSGPDGESKETVLASQLRPGDLIEILPGDRLAADCVLLTATASFDESALTGESVPVDRIAGEQVMAGSLAADRVARLKVLSEPGHNAIDRILKLIEEAEENKAPIERFVDRFSRWYTPLMMVISALVIVTPPLLLGGEWSTWVYRGLAMLLIACPCALVISTPAAVTSGLARAARQGLLIKGGAALEQLGHIQQIAFDKTGTLTEGRPQVVDIVTFGESQETVLQLAAAVEKGSRHPLAQAIVRYADDKSIQFGEADNVSVSAGKGVSGLVDGKAVVVGSPSHLKDEIGHVKDAVQGIEGLEEQGCTVVGVVFDGELIGLIAISDTLREDAEEAIQSLNKLGITSIMLTGDNPRAAAAIASRIGVDYRAGLLPEDKVTTVRELQAKAPVAMVGDGINDAPALKSAHVGIAMGNGTDVALETADAALTHEKVTDLANMIDLSRATLGIIRQNVIFAIGLKVIFLMTSLLGVTGLLLAVMADTGSTALVTLNSLRLLKKKSKYK</sequence>
<feature type="transmembrane region" description="Helical" evidence="12">
    <location>
        <begin position="175"/>
        <end position="192"/>
    </location>
</feature>
<dbReference type="EMBL" id="JAMFLX010000015">
    <property type="protein sequence ID" value="MCL6270695.1"/>
    <property type="molecule type" value="Genomic_DNA"/>
</dbReference>
<keyword evidence="6 12" id="KW-0067">ATP-binding</keyword>
<evidence type="ECO:0000256" key="11">
    <source>
        <dbReference type="ARBA" id="ARBA00047308"/>
    </source>
</evidence>
<dbReference type="PROSITE" id="PS50846">
    <property type="entry name" value="HMA_2"/>
    <property type="match status" value="1"/>
</dbReference>
<comment type="catalytic activity">
    <reaction evidence="11">
        <text>Zn(2+)(in) + ATP + H2O = Zn(2+)(out) + ADP + phosphate + H(+)</text>
        <dbReference type="Rhea" id="RHEA:20621"/>
        <dbReference type="ChEBI" id="CHEBI:15377"/>
        <dbReference type="ChEBI" id="CHEBI:15378"/>
        <dbReference type="ChEBI" id="CHEBI:29105"/>
        <dbReference type="ChEBI" id="CHEBI:30616"/>
        <dbReference type="ChEBI" id="CHEBI:43474"/>
        <dbReference type="ChEBI" id="CHEBI:456216"/>
        <dbReference type="EC" id="7.2.2.12"/>
    </reaction>
</comment>
<dbReference type="InterPro" id="IPR023298">
    <property type="entry name" value="ATPase_P-typ_TM_dom_sf"/>
</dbReference>
<dbReference type="SFLD" id="SFLDF00027">
    <property type="entry name" value="p-type_atpase"/>
    <property type="match status" value="1"/>
</dbReference>
<accession>A0ABT0PH35</accession>
<comment type="caution">
    <text evidence="14">The sequence shown here is derived from an EMBL/GenBank/DDBJ whole genome shotgun (WGS) entry which is preliminary data.</text>
</comment>
<evidence type="ECO:0000256" key="12">
    <source>
        <dbReference type="RuleBase" id="RU362081"/>
    </source>
</evidence>
<dbReference type="Pfam" id="PF00403">
    <property type="entry name" value="HMA"/>
    <property type="match status" value="1"/>
</dbReference>
<dbReference type="InterPro" id="IPR051014">
    <property type="entry name" value="Cation_Transport_ATPase_IB"/>
</dbReference>
<feature type="domain" description="HMA" evidence="13">
    <location>
        <begin position="68"/>
        <end position="134"/>
    </location>
</feature>
<dbReference type="Gene3D" id="2.70.150.10">
    <property type="entry name" value="Calcium-transporting ATPase, cytoplasmic transduction domain A"/>
    <property type="match status" value="1"/>
</dbReference>
<dbReference type="InterPro" id="IPR001757">
    <property type="entry name" value="P_typ_ATPase"/>
</dbReference>
<evidence type="ECO:0000256" key="1">
    <source>
        <dbReference type="ARBA" id="ARBA00004141"/>
    </source>
</evidence>
<dbReference type="RefSeq" id="WP_249699961.1">
    <property type="nucleotide sequence ID" value="NZ_JAMFLX010000015.1"/>
</dbReference>
<dbReference type="SUPFAM" id="SSF56784">
    <property type="entry name" value="HAD-like"/>
    <property type="match status" value="1"/>
</dbReference>
<evidence type="ECO:0000259" key="13">
    <source>
        <dbReference type="PROSITE" id="PS50846"/>
    </source>
</evidence>
<dbReference type="SFLD" id="SFLDS00003">
    <property type="entry name" value="Haloacid_Dehalogenase"/>
    <property type="match status" value="1"/>
</dbReference>
<dbReference type="Gene3D" id="3.30.70.100">
    <property type="match status" value="1"/>
</dbReference>
<dbReference type="InterPro" id="IPR036163">
    <property type="entry name" value="HMA_dom_sf"/>
</dbReference>
<dbReference type="PROSITE" id="PS00154">
    <property type="entry name" value="ATPASE_E1_E2"/>
    <property type="match status" value="1"/>
</dbReference>
<dbReference type="InterPro" id="IPR023299">
    <property type="entry name" value="ATPase_P-typ_cyto_dom_N"/>
</dbReference>
<protein>
    <recommendedName>
        <fullName evidence="10">P-type Zn(2+) transporter</fullName>
        <ecNumber evidence="10">7.2.2.12</ecNumber>
    </recommendedName>
</protein>
<dbReference type="PANTHER" id="PTHR48085">
    <property type="entry name" value="CADMIUM/ZINC-TRANSPORTING ATPASE HMA2-RELATED"/>
    <property type="match status" value="1"/>
</dbReference>
<evidence type="ECO:0000256" key="5">
    <source>
        <dbReference type="ARBA" id="ARBA00022741"/>
    </source>
</evidence>
<dbReference type="CDD" id="cd00371">
    <property type="entry name" value="HMA"/>
    <property type="match status" value="1"/>
</dbReference>
<dbReference type="EC" id="7.2.2.12" evidence="10"/>
<keyword evidence="12" id="KW-1003">Cell membrane</keyword>
<dbReference type="NCBIfam" id="TIGR01525">
    <property type="entry name" value="ATPase-IB_hvy"/>
    <property type="match status" value="1"/>
</dbReference>
<keyword evidence="3 12" id="KW-0812">Transmembrane</keyword>
<evidence type="ECO:0000313" key="15">
    <source>
        <dbReference type="Proteomes" id="UP001203338"/>
    </source>
</evidence>
<keyword evidence="7" id="KW-1278">Translocase</keyword>
<keyword evidence="4 12" id="KW-0479">Metal-binding</keyword>
<evidence type="ECO:0000256" key="2">
    <source>
        <dbReference type="ARBA" id="ARBA00006024"/>
    </source>
</evidence>
<evidence type="ECO:0000256" key="9">
    <source>
        <dbReference type="ARBA" id="ARBA00023136"/>
    </source>
</evidence>
<name>A0ABT0PH35_9GAMM</name>
<feature type="transmembrane region" description="Helical" evidence="12">
    <location>
        <begin position="718"/>
        <end position="736"/>
    </location>
</feature>
<dbReference type="NCBIfam" id="TIGR01511">
    <property type="entry name" value="ATPase-IB1_Cu"/>
    <property type="match status" value="1"/>
</dbReference>
<dbReference type="InterPro" id="IPR059000">
    <property type="entry name" value="ATPase_P-type_domA"/>
</dbReference>
<dbReference type="InterPro" id="IPR044492">
    <property type="entry name" value="P_typ_ATPase_HD_dom"/>
</dbReference>
<keyword evidence="9 12" id="KW-0472">Membrane</keyword>
<evidence type="ECO:0000256" key="4">
    <source>
        <dbReference type="ARBA" id="ARBA00022723"/>
    </source>
</evidence>
<dbReference type="NCBIfam" id="NF008262">
    <property type="entry name" value="PRK11033.1"/>
    <property type="match status" value="1"/>
</dbReference>
<evidence type="ECO:0000256" key="3">
    <source>
        <dbReference type="ARBA" id="ARBA00022692"/>
    </source>
</evidence>
<keyword evidence="15" id="KW-1185">Reference proteome</keyword>
<evidence type="ECO:0000256" key="10">
    <source>
        <dbReference type="ARBA" id="ARBA00039097"/>
    </source>
</evidence>
<evidence type="ECO:0000313" key="14">
    <source>
        <dbReference type="EMBL" id="MCL6270695.1"/>
    </source>
</evidence>
<keyword evidence="8 12" id="KW-1133">Transmembrane helix</keyword>
<organism evidence="14 15">
    <name type="scientific">Parendozoicomonas callyspongiae</name>
    <dbReference type="NCBI Taxonomy" id="2942213"/>
    <lineage>
        <taxon>Bacteria</taxon>
        <taxon>Pseudomonadati</taxon>
        <taxon>Pseudomonadota</taxon>
        <taxon>Gammaproteobacteria</taxon>
        <taxon>Oceanospirillales</taxon>
        <taxon>Endozoicomonadaceae</taxon>
        <taxon>Parendozoicomonas</taxon>
    </lineage>
</organism>
<dbReference type="SFLD" id="SFLDG00002">
    <property type="entry name" value="C1.7:_P-type_atpase_like"/>
    <property type="match status" value="1"/>
</dbReference>
<dbReference type="PRINTS" id="PR00119">
    <property type="entry name" value="CATATPASE"/>
</dbReference>
<feature type="transmembrane region" description="Helical" evidence="12">
    <location>
        <begin position="413"/>
        <end position="437"/>
    </location>
</feature>
<evidence type="ECO:0000256" key="7">
    <source>
        <dbReference type="ARBA" id="ARBA00022967"/>
    </source>
</evidence>
<dbReference type="PANTHER" id="PTHR48085:SF5">
    <property type="entry name" value="CADMIUM_ZINC-TRANSPORTING ATPASE HMA4-RELATED"/>
    <property type="match status" value="1"/>
</dbReference>
<comment type="subcellular location">
    <subcellularLocation>
        <location evidence="12">Cell membrane</location>
    </subcellularLocation>
    <subcellularLocation>
        <location evidence="1">Membrane</location>
        <topology evidence="1">Multi-pass membrane protein</topology>
    </subcellularLocation>
</comment>
<dbReference type="InterPro" id="IPR018303">
    <property type="entry name" value="ATPase_P-typ_P_site"/>
</dbReference>
<dbReference type="Gene3D" id="1.20.1110.10">
    <property type="entry name" value="Calcium-transporting ATPase, transmembrane domain"/>
    <property type="match status" value="1"/>
</dbReference>
<evidence type="ECO:0000256" key="6">
    <source>
        <dbReference type="ARBA" id="ARBA00022840"/>
    </source>
</evidence>
<dbReference type="NCBIfam" id="TIGR01512">
    <property type="entry name" value="ATPase-IB2_Cd"/>
    <property type="match status" value="1"/>
</dbReference>
<evidence type="ECO:0000256" key="8">
    <source>
        <dbReference type="ARBA" id="ARBA00022989"/>
    </source>
</evidence>
<feature type="transmembrane region" description="Helical" evidence="12">
    <location>
        <begin position="381"/>
        <end position="401"/>
    </location>
</feature>
<dbReference type="Pfam" id="PF00122">
    <property type="entry name" value="E1-E2_ATPase"/>
    <property type="match status" value="1"/>
</dbReference>
<dbReference type="Gene3D" id="3.40.50.1000">
    <property type="entry name" value="HAD superfamily/HAD-like"/>
    <property type="match status" value="1"/>
</dbReference>